<reference evidence="3 4" key="1">
    <citation type="journal article" date="2017" name="Int. J. Syst. Evol. Microbiol.">
        <title>Roseitalea porphyridii gen. nov., sp. nov., isolated from a red alga, and reclassification of Hoeflea suaedae Chung et al. 2013 as Pseudohoeflea suaedae gen. nov., comb. nov.</title>
        <authorList>
            <person name="Hyeon J.W."/>
            <person name="Jeong S.E."/>
            <person name="Baek K."/>
            <person name="Jeon C.O."/>
        </authorList>
    </citation>
    <scope>NUCLEOTIDE SEQUENCE [LARGE SCALE GENOMIC DNA]</scope>
    <source>
        <strain evidence="3 4">MA7-20</strain>
    </source>
</reference>
<gene>
    <name evidence="3" type="ORF">E0E05_02405</name>
</gene>
<dbReference type="Proteomes" id="UP000293719">
    <property type="component" value="Chromosome"/>
</dbReference>
<keyword evidence="1" id="KW-0472">Membrane</keyword>
<evidence type="ECO:0000313" key="4">
    <source>
        <dbReference type="Proteomes" id="UP000293719"/>
    </source>
</evidence>
<sequence length="80" mass="8577">MFQFLAIIVKISLASVLLGAALSAFDITAADLLAQAGLTPERISQMVRDAFAWALPNMVLGSIIIVPLWCVSLLLRPPRG</sequence>
<evidence type="ECO:0000259" key="2">
    <source>
        <dbReference type="Pfam" id="PF20061"/>
    </source>
</evidence>
<accession>A0A4P6UZ09</accession>
<dbReference type="RefSeq" id="WP_131615259.1">
    <property type="nucleotide sequence ID" value="NZ_CP036532.1"/>
</dbReference>
<dbReference type="InterPro" id="IPR045594">
    <property type="entry name" value="DUF6460"/>
</dbReference>
<evidence type="ECO:0000256" key="1">
    <source>
        <dbReference type="SAM" id="Phobius"/>
    </source>
</evidence>
<dbReference type="Pfam" id="PF20061">
    <property type="entry name" value="DUF6460"/>
    <property type="match status" value="1"/>
</dbReference>
<organism evidence="3 4">
    <name type="scientific">Roseitalea porphyridii</name>
    <dbReference type="NCBI Taxonomy" id="1852022"/>
    <lineage>
        <taxon>Bacteria</taxon>
        <taxon>Pseudomonadati</taxon>
        <taxon>Pseudomonadota</taxon>
        <taxon>Alphaproteobacteria</taxon>
        <taxon>Hyphomicrobiales</taxon>
        <taxon>Ahrensiaceae</taxon>
        <taxon>Roseitalea</taxon>
    </lineage>
</organism>
<keyword evidence="4" id="KW-1185">Reference proteome</keyword>
<evidence type="ECO:0000313" key="3">
    <source>
        <dbReference type="EMBL" id="QBK29544.1"/>
    </source>
</evidence>
<feature type="transmembrane region" description="Helical" evidence="1">
    <location>
        <begin position="50"/>
        <end position="75"/>
    </location>
</feature>
<dbReference type="EMBL" id="CP036532">
    <property type="protein sequence ID" value="QBK29544.1"/>
    <property type="molecule type" value="Genomic_DNA"/>
</dbReference>
<proteinExistence type="predicted"/>
<keyword evidence="1" id="KW-0812">Transmembrane</keyword>
<dbReference type="OrthoDB" id="7679021at2"/>
<keyword evidence="1" id="KW-1133">Transmembrane helix</keyword>
<feature type="domain" description="DUF6460" evidence="2">
    <location>
        <begin position="43"/>
        <end position="77"/>
    </location>
</feature>
<dbReference type="GeneID" id="90766135"/>
<dbReference type="AlphaFoldDB" id="A0A4P6UZ09"/>
<dbReference type="KEGG" id="rpod:E0E05_02405"/>
<protein>
    <recommendedName>
        <fullName evidence="2">DUF6460 domain-containing protein</fullName>
    </recommendedName>
</protein>
<name>A0A4P6UZ09_9HYPH</name>